<proteinExistence type="predicted"/>
<comment type="caution">
    <text evidence="1">The sequence shown here is derived from an EMBL/GenBank/DDBJ whole genome shotgun (WGS) entry which is preliminary data.</text>
</comment>
<evidence type="ECO:0000313" key="1">
    <source>
        <dbReference type="EMBL" id="EAX46827.1"/>
    </source>
</evidence>
<protein>
    <recommendedName>
        <fullName evidence="3">YcfA family protein</fullName>
    </recommendedName>
</protein>
<dbReference type="InterPro" id="IPR038570">
    <property type="entry name" value="HicA_sf"/>
</dbReference>
<evidence type="ECO:0008006" key="3">
    <source>
        <dbReference type="Google" id="ProtNLM"/>
    </source>
</evidence>
<reference evidence="1 2" key="2">
    <citation type="submission" date="2007-01" db="EMBL/GenBank/DDBJ databases">
        <title>Sequencing of the draft genome and assembly of Thermosinus carboxydivorans Nor1.</title>
        <authorList>
            <consortium name="US DOE Joint Genome Institute (JGI-PGF)"/>
            <person name="Copeland A."/>
            <person name="Lucas S."/>
            <person name="Lapidus A."/>
            <person name="Barry K."/>
            <person name="Glavina del Rio T."/>
            <person name="Dalin E."/>
            <person name="Tice H."/>
            <person name="Bruce D."/>
            <person name="Pitluck S."/>
            <person name="Richardson P."/>
        </authorList>
    </citation>
    <scope>NUCLEOTIDE SEQUENCE [LARGE SCALE GENOMIC DNA]</scope>
    <source>
        <strain evidence="1 2">Nor1</strain>
    </source>
</reference>
<sequence>MGGLQKLYERVKNNPKTVRFEELQKLLRRAGYKERQPRGGSSHYTYTKDGKIITIPYDRPYIKRVYVEQAIVLLGDFYEEDDK</sequence>
<evidence type="ECO:0000313" key="2">
    <source>
        <dbReference type="Proteomes" id="UP000005139"/>
    </source>
</evidence>
<dbReference type="EMBL" id="AAWL01000021">
    <property type="protein sequence ID" value="EAX46827.1"/>
    <property type="molecule type" value="Genomic_DNA"/>
</dbReference>
<accession>A1HT36</accession>
<dbReference type="SUPFAM" id="SSF54786">
    <property type="entry name" value="YcfA/nrd intein domain"/>
    <property type="match status" value="1"/>
</dbReference>
<organism evidence="1 2">
    <name type="scientific">Thermosinus carboxydivorans Nor1</name>
    <dbReference type="NCBI Taxonomy" id="401526"/>
    <lineage>
        <taxon>Bacteria</taxon>
        <taxon>Bacillati</taxon>
        <taxon>Bacillota</taxon>
        <taxon>Negativicutes</taxon>
        <taxon>Selenomonadales</taxon>
        <taxon>Sporomusaceae</taxon>
        <taxon>Thermosinus</taxon>
    </lineage>
</organism>
<dbReference type="Proteomes" id="UP000005139">
    <property type="component" value="Unassembled WGS sequence"/>
</dbReference>
<keyword evidence="2" id="KW-1185">Reference proteome</keyword>
<dbReference type="RefSeq" id="WP_007290215.1">
    <property type="nucleotide sequence ID" value="NZ_AAWL01000021.1"/>
</dbReference>
<dbReference type="eggNOG" id="ENOG50335B3">
    <property type="taxonomic scope" value="Bacteria"/>
</dbReference>
<dbReference type="OrthoDB" id="361893at2"/>
<gene>
    <name evidence="1" type="ORF">TcarDRAFT_0791</name>
</gene>
<reference evidence="1 2" key="1">
    <citation type="submission" date="2007-01" db="EMBL/GenBank/DDBJ databases">
        <title>Annotation of the draft genome assembly of Thermosinus carboxydivorans Nor1.</title>
        <authorList>
            <consortium name="US DOE Joint Genome Institute (JGI-ORNL)"/>
            <person name="Larimer F."/>
            <person name="Land M."/>
            <person name="Hauser L."/>
        </authorList>
    </citation>
    <scope>NUCLEOTIDE SEQUENCE [LARGE SCALE GENOMIC DNA]</scope>
    <source>
        <strain evidence="1 2">Nor1</strain>
    </source>
</reference>
<dbReference type="AlphaFoldDB" id="A1HT36"/>
<name>A1HT36_9FIRM</name>
<dbReference type="Gene3D" id="3.30.920.30">
    <property type="entry name" value="Hypothetical protein"/>
    <property type="match status" value="1"/>
</dbReference>